<dbReference type="AlphaFoldDB" id="A0A075A789"/>
<keyword evidence="2" id="KW-1185">Reference proteome</keyword>
<accession>A0A075A789</accession>
<dbReference type="KEGG" id="ovi:T265_08793"/>
<gene>
    <name evidence="1" type="ORF">T265_08793</name>
</gene>
<sequence>MYYIILNPKHLFKEPVAASDPFNEVDSLIVNVSSLASLSQCVHAFPEAFLPDQLDTTELLKFFKVDEQNCSPSVCDLEGRGTDDQDRIVRIGVNLRCKHMCRKNEAFAQASGAGFAPVVQRPPFTWKTQAKKGQRRSLNSQNEEENLTARGLKSAFNSGLNLIPDAA</sequence>
<name>A0A075A789_OPIVI</name>
<dbReference type="Proteomes" id="UP000054324">
    <property type="component" value="Unassembled WGS sequence"/>
</dbReference>
<proteinExistence type="predicted"/>
<organism evidence="1 2">
    <name type="scientific">Opisthorchis viverrini</name>
    <name type="common">Southeast Asian liver fluke</name>
    <dbReference type="NCBI Taxonomy" id="6198"/>
    <lineage>
        <taxon>Eukaryota</taxon>
        <taxon>Metazoa</taxon>
        <taxon>Spiralia</taxon>
        <taxon>Lophotrochozoa</taxon>
        <taxon>Platyhelminthes</taxon>
        <taxon>Trematoda</taxon>
        <taxon>Digenea</taxon>
        <taxon>Opisthorchiida</taxon>
        <taxon>Opisthorchiata</taxon>
        <taxon>Opisthorchiidae</taxon>
        <taxon>Opisthorchis</taxon>
    </lineage>
</organism>
<protein>
    <submittedName>
        <fullName evidence="1">Uncharacterized protein</fullName>
    </submittedName>
</protein>
<dbReference type="EMBL" id="KL596855">
    <property type="protein sequence ID" value="KER23309.1"/>
    <property type="molecule type" value="Genomic_DNA"/>
</dbReference>
<reference evidence="1 2" key="1">
    <citation type="submission" date="2013-11" db="EMBL/GenBank/DDBJ databases">
        <title>Opisthorchis viverrini - life in the bile duct.</title>
        <authorList>
            <person name="Young N.D."/>
            <person name="Nagarajan N."/>
            <person name="Lin S.J."/>
            <person name="Korhonen P.K."/>
            <person name="Jex A.R."/>
            <person name="Hall R.S."/>
            <person name="Safavi-Hemami H."/>
            <person name="Kaewkong W."/>
            <person name="Bertrand D."/>
            <person name="Gao S."/>
            <person name="Seet Q."/>
            <person name="Wongkham S."/>
            <person name="Teh B.T."/>
            <person name="Wongkham C."/>
            <person name="Intapan P.M."/>
            <person name="Maleewong W."/>
            <person name="Yang X."/>
            <person name="Hu M."/>
            <person name="Wang Z."/>
            <person name="Hofmann A."/>
            <person name="Sternberg P.W."/>
            <person name="Tan P."/>
            <person name="Wang J."/>
            <person name="Gasser R.B."/>
        </authorList>
    </citation>
    <scope>NUCLEOTIDE SEQUENCE [LARGE SCALE GENOMIC DNA]</scope>
</reference>
<dbReference type="RefSeq" id="XP_009172957.1">
    <property type="nucleotide sequence ID" value="XM_009174693.1"/>
</dbReference>
<dbReference type="GeneID" id="20322972"/>
<evidence type="ECO:0000313" key="1">
    <source>
        <dbReference type="EMBL" id="KER23309.1"/>
    </source>
</evidence>
<dbReference type="CTD" id="20322972"/>
<evidence type="ECO:0000313" key="2">
    <source>
        <dbReference type="Proteomes" id="UP000054324"/>
    </source>
</evidence>